<dbReference type="NCBIfam" id="NF001366">
    <property type="entry name" value="PRK00275.1"/>
    <property type="match status" value="1"/>
</dbReference>
<dbReference type="Pfam" id="PF01966">
    <property type="entry name" value="HD"/>
    <property type="match status" value="1"/>
</dbReference>
<reference evidence="11" key="2">
    <citation type="submission" date="2023-01" db="EMBL/GenBank/DDBJ databases">
        <title>Gilvimarinus xylanilyticus HB14 isolated from Caulerpa lentillifera aquaculture base in Hainan, China.</title>
        <authorList>
            <person name="Zhang Y.-J."/>
        </authorList>
    </citation>
    <scope>NUCLEOTIDE SEQUENCE</scope>
    <source>
        <strain evidence="11">HB14</strain>
    </source>
</reference>
<evidence type="ECO:0000256" key="5">
    <source>
        <dbReference type="ARBA" id="ARBA00022842"/>
    </source>
</evidence>
<sequence length="900" mass="104356">MASDSSTPYFTRPLFFFDQSRFRNALTEKPVITVFKDAITAANAQFDVRFREGEDIRALIHERALFVDCLLHYAWYEFDWPQGISLEAVGGYGRCELHPHSDIDLLILLNEGLEEQCRDNLERFLTLLWDIGLEIGHSVRSVDQCLEIARTDITVATNLMESRTLVGDASMRERLGQLAEAEKLWPADEFFKAKFEEQHQRHEKYKNSEYNLEPNIKNAPGGLRDIQMIAWVAKRFFQVRTLKQLDGKGFFTEEEFTLLQNGEEFLWRVRYGLHMIAGRPEDRLLFDHQRELAKLFGYQDNDENLAVEQFMHKYYRLVMSLRELNDVLLQFLYEAILQRGVKRTVTPINERFQRRDDYIEVAHIYVFEESPSAMLEIFLLMAQNPDIRGVRASTIRLMRENRHLIDESFRSDERNTQLFLQLFSYPDQLVENLKRMNRYGVLGLYLPEFGRVTGQMQHDLFHIYTVDAHTLLLVQNLCNFLLPQAREDYPVAWHVMRRLPKVETVLLAGLYHDIAKGRGGDHSVLGAVDAEEFGIRHNLSPRETRLISWLVEKHLLMSAVSQKQDISDPDVIHSFALTVGDQMHLDYLYALTVADINATNPDLWNTWRASLMRTLYLETKRALRRGLENPIDKQDWIEETQQAALARLNRHNVTTDQALEVWEDVDDEYFLRESFLDIAWHTEAILLHQQSDQPLILIQETSSRELEGATQIFVRSKGRDNVFTAIATALDQMNLSIQDARIYNSKSGFTLDTFFVLNQNGEPLGTDPAVLTRIHDALVQELRLLDEDQDVAIRRTPRRLKHFTRPTRTIIRNDILSGCTLLEVISPDRPGLLACIGHIFIDFGLHLQNAKIATLGERVEDIFFITDSEGNPLSDPQLCQRLQAEICRQLDDRVDQAAGY</sequence>
<dbReference type="SUPFAM" id="SSF81593">
    <property type="entry name" value="Nucleotidyltransferase substrate binding subunit/domain"/>
    <property type="match status" value="1"/>
</dbReference>
<dbReference type="FunFam" id="1.10.3090.10:FF:000005">
    <property type="entry name" value="Bifunctional uridylyltransferase/uridylyl-removing enzyme"/>
    <property type="match status" value="1"/>
</dbReference>
<dbReference type="InterPro" id="IPR006674">
    <property type="entry name" value="HD_domain"/>
</dbReference>
<dbReference type="SUPFAM" id="SSF109604">
    <property type="entry name" value="HD-domain/PDEase-like"/>
    <property type="match status" value="1"/>
</dbReference>
<keyword evidence="4 8" id="KW-0378">Hydrolase</keyword>
<dbReference type="EMBL" id="JAMFTH010000001">
    <property type="protein sequence ID" value="MCP8898616.1"/>
    <property type="molecule type" value="Genomic_DNA"/>
</dbReference>
<dbReference type="PROSITE" id="PS51671">
    <property type="entry name" value="ACT"/>
    <property type="match status" value="2"/>
</dbReference>
<comment type="cofactor">
    <cofactor evidence="8">
        <name>Mg(2+)</name>
        <dbReference type="ChEBI" id="CHEBI:18420"/>
    </cofactor>
</comment>
<dbReference type="EC" id="2.7.7.59" evidence="8"/>
<comment type="catalytic activity">
    <reaction evidence="8">
        <text>[protein-PII]-L-tyrosine + UTP = [protein-PII]-uridylyl-L-tyrosine + diphosphate</text>
        <dbReference type="Rhea" id="RHEA:13673"/>
        <dbReference type="Rhea" id="RHEA-COMP:12147"/>
        <dbReference type="Rhea" id="RHEA-COMP:12148"/>
        <dbReference type="ChEBI" id="CHEBI:33019"/>
        <dbReference type="ChEBI" id="CHEBI:46398"/>
        <dbReference type="ChEBI" id="CHEBI:46858"/>
        <dbReference type="ChEBI" id="CHEBI:90602"/>
        <dbReference type="EC" id="2.7.7.59"/>
    </reaction>
</comment>
<dbReference type="Gene3D" id="1.20.120.330">
    <property type="entry name" value="Nucleotidyltransferases domain 2"/>
    <property type="match status" value="1"/>
</dbReference>
<dbReference type="Pfam" id="PF01909">
    <property type="entry name" value="NTP_transf_2"/>
    <property type="match status" value="1"/>
</dbReference>
<feature type="domain" description="HD" evidence="10">
    <location>
        <begin position="466"/>
        <end position="588"/>
    </location>
</feature>
<dbReference type="InterPro" id="IPR010043">
    <property type="entry name" value="UTase/UR"/>
</dbReference>
<feature type="domain" description="ACT" evidence="9">
    <location>
        <begin position="821"/>
        <end position="896"/>
    </location>
</feature>
<evidence type="ECO:0000256" key="4">
    <source>
        <dbReference type="ARBA" id="ARBA00022801"/>
    </source>
</evidence>
<dbReference type="InterPro" id="IPR043519">
    <property type="entry name" value="NT_sf"/>
</dbReference>
<dbReference type="CDD" id="cd04900">
    <property type="entry name" value="ACT_UUR-like_1"/>
    <property type="match status" value="1"/>
</dbReference>
<comment type="activity regulation">
    <text evidence="8">Uridylyltransferase (UTase) activity is inhibited by glutamine, while glutamine activates uridylyl-removing (UR) activity.</text>
</comment>
<dbReference type="Proteomes" id="UP001139319">
    <property type="component" value="Unassembled WGS sequence"/>
</dbReference>
<dbReference type="GO" id="GO:0008773">
    <property type="term" value="F:[protein-PII] uridylyltransferase activity"/>
    <property type="evidence" value="ECO:0007669"/>
    <property type="project" value="UniProtKB-UniRule"/>
</dbReference>
<feature type="domain" description="ACT" evidence="9">
    <location>
        <begin position="711"/>
        <end position="798"/>
    </location>
</feature>
<keyword evidence="12" id="KW-1185">Reference proteome</keyword>
<comment type="similarity">
    <text evidence="8">Belongs to the GlnD family.</text>
</comment>
<evidence type="ECO:0000313" key="12">
    <source>
        <dbReference type="Proteomes" id="UP001139319"/>
    </source>
</evidence>
<organism evidence="11 12">
    <name type="scientific">Gilvimarinus xylanilyticus</name>
    <dbReference type="NCBI Taxonomy" id="2944139"/>
    <lineage>
        <taxon>Bacteria</taxon>
        <taxon>Pseudomonadati</taxon>
        <taxon>Pseudomonadota</taxon>
        <taxon>Gammaproteobacteria</taxon>
        <taxon>Cellvibrionales</taxon>
        <taxon>Cellvibrionaceae</taxon>
        <taxon>Gilvimarinus</taxon>
    </lineage>
</organism>
<evidence type="ECO:0000256" key="3">
    <source>
        <dbReference type="ARBA" id="ARBA00022737"/>
    </source>
</evidence>
<dbReference type="SUPFAM" id="SSF81301">
    <property type="entry name" value="Nucleotidyltransferase"/>
    <property type="match status" value="1"/>
</dbReference>
<evidence type="ECO:0000313" key="11">
    <source>
        <dbReference type="EMBL" id="MCP8898616.1"/>
    </source>
</evidence>
<dbReference type="SMART" id="SM00471">
    <property type="entry name" value="HDc"/>
    <property type="match status" value="1"/>
</dbReference>
<keyword evidence="1 8" id="KW-0808">Transferase</keyword>
<name>A0A9X2KS99_9GAMM</name>
<dbReference type="PANTHER" id="PTHR47320:SF1">
    <property type="entry name" value="BIFUNCTIONAL URIDYLYLTRANSFERASE_URIDYLYL-REMOVING ENZYME"/>
    <property type="match status" value="1"/>
</dbReference>
<dbReference type="Pfam" id="PF08335">
    <property type="entry name" value="GlnD_UR_UTase"/>
    <property type="match status" value="1"/>
</dbReference>
<dbReference type="SUPFAM" id="SSF55021">
    <property type="entry name" value="ACT-like"/>
    <property type="match status" value="1"/>
</dbReference>
<comment type="catalytic activity">
    <reaction evidence="7">
        <text>guanosine 3',5'-bis(diphosphate) + H2O = GDP + diphosphate + H(+)</text>
        <dbReference type="Rhea" id="RHEA:14253"/>
        <dbReference type="ChEBI" id="CHEBI:15377"/>
        <dbReference type="ChEBI" id="CHEBI:15378"/>
        <dbReference type="ChEBI" id="CHEBI:33019"/>
        <dbReference type="ChEBI" id="CHEBI:58189"/>
        <dbReference type="ChEBI" id="CHEBI:77828"/>
        <dbReference type="EC" id="3.1.7.2"/>
    </reaction>
</comment>
<evidence type="ECO:0000256" key="1">
    <source>
        <dbReference type="ARBA" id="ARBA00022679"/>
    </source>
</evidence>
<proteinExistence type="inferred from homology"/>
<dbReference type="PANTHER" id="PTHR47320">
    <property type="entry name" value="BIFUNCTIONAL URIDYLYLTRANSFERASE/URIDYLYL-REMOVING ENZYME"/>
    <property type="match status" value="1"/>
</dbReference>
<dbReference type="PROSITE" id="PS51831">
    <property type="entry name" value="HD"/>
    <property type="match status" value="1"/>
</dbReference>
<dbReference type="InterPro" id="IPR013546">
    <property type="entry name" value="PII_UdlTrfase/GS_AdlTrfase"/>
</dbReference>
<comment type="catalytic activity">
    <reaction evidence="8">
        <text>[protein-PII]-uridylyl-L-tyrosine + H2O = [protein-PII]-L-tyrosine + UMP + H(+)</text>
        <dbReference type="Rhea" id="RHEA:48600"/>
        <dbReference type="Rhea" id="RHEA-COMP:12147"/>
        <dbReference type="Rhea" id="RHEA-COMP:12148"/>
        <dbReference type="ChEBI" id="CHEBI:15377"/>
        <dbReference type="ChEBI" id="CHEBI:15378"/>
        <dbReference type="ChEBI" id="CHEBI:46858"/>
        <dbReference type="ChEBI" id="CHEBI:57865"/>
        <dbReference type="ChEBI" id="CHEBI:90602"/>
    </reaction>
</comment>
<keyword evidence="6 8" id="KW-0511">Multifunctional enzyme</keyword>
<dbReference type="CDD" id="cd04899">
    <property type="entry name" value="ACT_ACR-UUR-like_2"/>
    <property type="match status" value="1"/>
</dbReference>
<protein>
    <recommendedName>
        <fullName evidence="8">Bifunctional uridylyltransferase/uridylyl-removing enzyme</fullName>
        <shortName evidence="8">UTase/UR</shortName>
    </recommendedName>
    <alternativeName>
        <fullName evidence="8">Bifunctional [protein-PII] modification enzyme</fullName>
    </alternativeName>
    <alternativeName>
        <fullName evidence="8">Bifunctional nitrogen sensor protein</fullName>
    </alternativeName>
    <domain>
        <recommendedName>
            <fullName evidence="8">[Protein-PII] uridylyltransferase</fullName>
            <shortName evidence="8">PII uridylyltransferase</shortName>
            <shortName evidence="8">UTase</shortName>
            <ecNumber evidence="8">2.7.7.59</ecNumber>
        </recommendedName>
    </domain>
    <domain>
        <recommendedName>
            <fullName evidence="8">[Protein-PII]-UMP uridylyl-removing enzyme</fullName>
            <shortName evidence="8">UR</shortName>
            <ecNumber evidence="8">3.1.4.-</ecNumber>
        </recommendedName>
    </domain>
</protein>
<dbReference type="GO" id="GO:0008893">
    <property type="term" value="F:guanosine-3',5'-bis(diphosphate) 3'-diphosphatase activity"/>
    <property type="evidence" value="ECO:0007669"/>
    <property type="project" value="UniProtKB-EC"/>
</dbReference>
<dbReference type="AlphaFoldDB" id="A0A9X2KS99"/>
<dbReference type="InterPro" id="IPR002934">
    <property type="entry name" value="Polymerase_NTP_transf_dom"/>
</dbReference>
<evidence type="ECO:0000256" key="6">
    <source>
        <dbReference type="ARBA" id="ARBA00023268"/>
    </source>
</evidence>
<gene>
    <name evidence="8" type="primary">glnD</name>
    <name evidence="11" type="ORF">M6D89_04810</name>
</gene>
<evidence type="ECO:0000256" key="2">
    <source>
        <dbReference type="ARBA" id="ARBA00022695"/>
    </source>
</evidence>
<dbReference type="InterPro" id="IPR045865">
    <property type="entry name" value="ACT-like_dom_sf"/>
</dbReference>
<keyword evidence="2 8" id="KW-0548">Nucleotidyltransferase</keyword>
<keyword evidence="3" id="KW-0677">Repeat</keyword>
<feature type="region of interest" description="Uridylyltransferase" evidence="8">
    <location>
        <begin position="1"/>
        <end position="347"/>
    </location>
</feature>
<dbReference type="EC" id="3.1.4.-" evidence="8"/>
<dbReference type="GO" id="GO:0008081">
    <property type="term" value="F:phosphoric diester hydrolase activity"/>
    <property type="evidence" value="ECO:0007669"/>
    <property type="project" value="UniProtKB-UniRule"/>
</dbReference>
<evidence type="ECO:0000256" key="7">
    <source>
        <dbReference type="ARBA" id="ARBA00047968"/>
    </source>
</evidence>
<dbReference type="GO" id="GO:0006808">
    <property type="term" value="P:regulation of nitrogen utilization"/>
    <property type="evidence" value="ECO:0007669"/>
    <property type="project" value="UniProtKB-UniRule"/>
</dbReference>
<dbReference type="Gene3D" id="1.10.3090.10">
    <property type="entry name" value="cca-adding enzyme, domain 2"/>
    <property type="match status" value="1"/>
</dbReference>
<dbReference type="CDD" id="cd00077">
    <property type="entry name" value="HDc"/>
    <property type="match status" value="1"/>
</dbReference>
<dbReference type="CDD" id="cd05401">
    <property type="entry name" value="NT_GlnE_GlnD_like"/>
    <property type="match status" value="1"/>
</dbReference>
<keyword evidence="5 8" id="KW-0460">Magnesium</keyword>
<dbReference type="PIRSF" id="PIRSF006288">
    <property type="entry name" value="PII_uridyltransf"/>
    <property type="match status" value="1"/>
</dbReference>
<comment type="caution">
    <text evidence="8">Lacks conserved residue(s) required for the propagation of feature annotation.</text>
</comment>
<evidence type="ECO:0000259" key="9">
    <source>
        <dbReference type="PROSITE" id="PS51671"/>
    </source>
</evidence>
<comment type="caution">
    <text evidence="11">The sequence shown here is derived from an EMBL/GenBank/DDBJ whole genome shotgun (WGS) entry which is preliminary data.</text>
</comment>
<dbReference type="NCBIfam" id="TIGR01693">
    <property type="entry name" value="UTase_glnD"/>
    <property type="match status" value="1"/>
</dbReference>
<dbReference type="InterPro" id="IPR003607">
    <property type="entry name" value="HD/PDEase_dom"/>
</dbReference>
<evidence type="ECO:0000259" key="10">
    <source>
        <dbReference type="PROSITE" id="PS51831"/>
    </source>
</evidence>
<comment type="function">
    <text evidence="8">Modifies, by uridylylation and deuridylylation, the PII regulatory proteins (GlnB and homologs), in response to the nitrogen status of the cell that GlnD senses through the glutamine level. Under low glutamine levels, catalyzes the conversion of the PII proteins and UTP to PII-UMP and PPi, while under higher glutamine levels, GlnD hydrolyzes PII-UMP to PII and UMP (deuridylylation). Thus, controls uridylylation state and activity of the PII proteins, and plays an important role in the regulation of nitrogen metabolism.</text>
</comment>
<reference evidence="11" key="1">
    <citation type="submission" date="2022-05" db="EMBL/GenBank/DDBJ databases">
        <authorList>
            <person name="Sun H.-N."/>
        </authorList>
    </citation>
    <scope>NUCLEOTIDE SEQUENCE</scope>
    <source>
        <strain evidence="11">HB14</strain>
    </source>
</reference>
<dbReference type="RefSeq" id="WP_253966888.1">
    <property type="nucleotide sequence ID" value="NZ_JAMFTH010000001.1"/>
</dbReference>
<comment type="domain">
    <text evidence="8">Has four distinct domains: an N-terminal nucleotidyltransferase (NT) domain responsible for UTase activity, a central HD domain that encodes UR activity, and two C-terminal ACT domains that seem to have a role in glutamine sensing.</text>
</comment>
<accession>A0A9X2KS99</accession>
<dbReference type="InterPro" id="IPR002912">
    <property type="entry name" value="ACT_dom"/>
</dbReference>
<dbReference type="HAMAP" id="MF_00277">
    <property type="entry name" value="PII_uridylyl_transf"/>
    <property type="match status" value="1"/>
</dbReference>
<evidence type="ECO:0000256" key="8">
    <source>
        <dbReference type="HAMAP-Rule" id="MF_00277"/>
    </source>
</evidence>